<evidence type="ECO:0000313" key="1">
    <source>
        <dbReference type="EMBL" id="MBO8485420.1"/>
    </source>
</evidence>
<accession>A0A9D9NR48</accession>
<reference evidence="1" key="2">
    <citation type="journal article" date="2021" name="PeerJ">
        <title>Extensive microbial diversity within the chicken gut microbiome revealed by metagenomics and culture.</title>
        <authorList>
            <person name="Gilroy R."/>
            <person name="Ravi A."/>
            <person name="Getino M."/>
            <person name="Pursley I."/>
            <person name="Horton D.L."/>
            <person name="Alikhan N.F."/>
            <person name="Baker D."/>
            <person name="Gharbi K."/>
            <person name="Hall N."/>
            <person name="Watson M."/>
            <person name="Adriaenssens E.M."/>
            <person name="Foster-Nyarko E."/>
            <person name="Jarju S."/>
            <person name="Secka A."/>
            <person name="Antonio M."/>
            <person name="Oren A."/>
            <person name="Chaudhuri R.R."/>
            <person name="La Ragione R."/>
            <person name="Hildebrand F."/>
            <person name="Pallen M.J."/>
        </authorList>
    </citation>
    <scope>NUCLEOTIDE SEQUENCE</scope>
    <source>
        <strain evidence="1">B2-16538</strain>
    </source>
</reference>
<sequence length="116" mass="12442">MDSIFYGFLEKAEKLYGEGVLCRQNARFGEAINAFASSAECAGKALAILDEVSAGSGRPLGTEDSIHVTEALCGGRDAGCHDEMRRALMDIRSRAEASVALIREINGFVNTDLMNP</sequence>
<dbReference type="AlphaFoldDB" id="A0A9D9NR48"/>
<dbReference type="Proteomes" id="UP000823750">
    <property type="component" value="Unassembled WGS sequence"/>
</dbReference>
<gene>
    <name evidence="1" type="ORF">IAB78_03235</name>
</gene>
<evidence type="ECO:0000313" key="2">
    <source>
        <dbReference type="Proteomes" id="UP000823750"/>
    </source>
</evidence>
<protein>
    <submittedName>
        <fullName evidence="1">Uncharacterized protein</fullName>
    </submittedName>
</protein>
<comment type="caution">
    <text evidence="1">The sequence shown here is derived from an EMBL/GenBank/DDBJ whole genome shotgun (WGS) entry which is preliminary data.</text>
</comment>
<dbReference type="EMBL" id="JADILX010000055">
    <property type="protein sequence ID" value="MBO8485420.1"/>
    <property type="molecule type" value="Genomic_DNA"/>
</dbReference>
<organism evidence="1 2">
    <name type="scientific">Candidatus Cryptobacteroides excrementavium</name>
    <dbReference type="NCBI Taxonomy" id="2840759"/>
    <lineage>
        <taxon>Bacteria</taxon>
        <taxon>Pseudomonadati</taxon>
        <taxon>Bacteroidota</taxon>
        <taxon>Bacteroidia</taxon>
        <taxon>Bacteroidales</taxon>
        <taxon>Candidatus Cryptobacteroides</taxon>
    </lineage>
</organism>
<proteinExistence type="predicted"/>
<name>A0A9D9NR48_9BACT</name>
<reference evidence="1" key="1">
    <citation type="submission" date="2020-10" db="EMBL/GenBank/DDBJ databases">
        <authorList>
            <person name="Gilroy R."/>
        </authorList>
    </citation>
    <scope>NUCLEOTIDE SEQUENCE</scope>
    <source>
        <strain evidence="1">B2-16538</strain>
    </source>
</reference>